<feature type="chain" id="PRO_5001949055" evidence="1">
    <location>
        <begin position="31"/>
        <end position="575"/>
    </location>
</feature>
<evidence type="ECO:0000313" key="3">
    <source>
        <dbReference type="Proteomes" id="UP000029843"/>
    </source>
</evidence>
<organism evidence="2 3">
    <name type="scientific">Colwellia psychrerythraea</name>
    <name type="common">Vibrio psychroerythus</name>
    <dbReference type="NCBI Taxonomy" id="28229"/>
    <lineage>
        <taxon>Bacteria</taxon>
        <taxon>Pseudomonadati</taxon>
        <taxon>Pseudomonadota</taxon>
        <taxon>Gammaproteobacteria</taxon>
        <taxon>Alteromonadales</taxon>
        <taxon>Colwelliaceae</taxon>
        <taxon>Colwellia</taxon>
    </lineage>
</organism>
<dbReference type="GO" id="GO:0016810">
    <property type="term" value="F:hydrolase activity, acting on carbon-nitrogen (but not peptide) bonds"/>
    <property type="evidence" value="ECO:0007669"/>
    <property type="project" value="InterPro"/>
</dbReference>
<dbReference type="EMBL" id="JQED01000017">
    <property type="protein sequence ID" value="KGJ92697.1"/>
    <property type="molecule type" value="Genomic_DNA"/>
</dbReference>
<sequence length="575" mass="64246">MRIKRNIFTMLWTTLTLAIFTLSQLSICQAEKISQKAVPNAPEAVEQKIVIRNITFVDPAKKKKSTTANLVITNKLFDLVTKDDIDVGHGDIIFDAQNGFILGSLESGEIANFLILDADPHENIEALLDTKKHVLLAIHNGVIIRNNLRAESNISALAEQKRIKPKRAGWLSYTPPPIVLPSNYKDADWIKFDNDYFSTILIGALALDRQSWQSQDDTSLAQVGDLQDFNGGEIRALRFGLAGAIKFDKPWIYMITGATNAFDKGYDTNTTDNISFMDWRLDIPSFYNTTLSIGKQKEPISMERLMSMTFLPMQERALVSDALLPSRNFGAVLSGISLNQKVTWAGGVFNNWLEDEGSLSENSTELVGRTTWLPYLSADEDEIIHLAFGLRYSNAKEGLRYASEPEFNKSVLFVDTGDIDADNSITYNLEASWRKGPVWLIGEYSKNKIAANYLQNPELSGYHISAVFSVTGEMREYNKRSGTFSPLRVARSVEQGGWGALEVSTRWSVFDGSDGGLAAGDTSILSVGFAWWLTAKFNVNFNYRWVDLDRCSFISETCDLQGRSSGFNTRLALFL</sequence>
<dbReference type="SUPFAM" id="SSF51338">
    <property type="entry name" value="Composite domain of metallo-dependent hydrolases"/>
    <property type="match status" value="1"/>
</dbReference>
<name>A0A099KS64_COLPS</name>
<comment type="caution">
    <text evidence="2">The sequence shown here is derived from an EMBL/GenBank/DDBJ whole genome shotgun (WGS) entry which is preliminary data.</text>
</comment>
<protein>
    <submittedName>
        <fullName evidence="2">Phosphate-selective porin O and P</fullName>
    </submittedName>
</protein>
<dbReference type="Gene3D" id="2.40.160.10">
    <property type="entry name" value="Porin"/>
    <property type="match status" value="1"/>
</dbReference>
<dbReference type="PATRIC" id="fig|28229.4.peg.1989"/>
<accession>A0A099KS64</accession>
<dbReference type="SUPFAM" id="SSF56935">
    <property type="entry name" value="Porins"/>
    <property type="match status" value="1"/>
</dbReference>
<dbReference type="InterPro" id="IPR010870">
    <property type="entry name" value="Porin_O/P"/>
</dbReference>
<keyword evidence="1" id="KW-0732">Signal</keyword>
<evidence type="ECO:0000313" key="2">
    <source>
        <dbReference type="EMBL" id="KGJ92697.1"/>
    </source>
</evidence>
<reference evidence="2 3" key="1">
    <citation type="submission" date="2014-08" db="EMBL/GenBank/DDBJ databases">
        <title>Genomic and Phenotypic Diversity of Colwellia psychrerythraea strains from Disparate Marine Basins.</title>
        <authorList>
            <person name="Techtmann S.M."/>
            <person name="Stelling S.C."/>
            <person name="Utturkar S.M."/>
            <person name="Alshibli N."/>
            <person name="Harris A."/>
            <person name="Brown S.D."/>
            <person name="Hazen T.C."/>
        </authorList>
    </citation>
    <scope>NUCLEOTIDE SEQUENCE [LARGE SCALE GENOMIC DNA]</scope>
    <source>
        <strain evidence="2 3">ND2E</strain>
    </source>
</reference>
<feature type="signal peptide" evidence="1">
    <location>
        <begin position="1"/>
        <end position="30"/>
    </location>
</feature>
<dbReference type="AlphaFoldDB" id="A0A099KS64"/>
<gene>
    <name evidence="2" type="ORF">ND2E_2945</name>
</gene>
<evidence type="ECO:0000256" key="1">
    <source>
        <dbReference type="SAM" id="SignalP"/>
    </source>
</evidence>
<dbReference type="InterPro" id="IPR011059">
    <property type="entry name" value="Metal-dep_hydrolase_composite"/>
</dbReference>
<dbReference type="Pfam" id="PF07396">
    <property type="entry name" value="Porin_O_P"/>
    <property type="match status" value="1"/>
</dbReference>
<proteinExistence type="predicted"/>
<dbReference type="InterPro" id="IPR023614">
    <property type="entry name" value="Porin_dom_sf"/>
</dbReference>
<dbReference type="Proteomes" id="UP000029843">
    <property type="component" value="Unassembled WGS sequence"/>
</dbReference>
<dbReference type="Gene3D" id="2.30.40.10">
    <property type="entry name" value="Urease, subunit C, domain 1"/>
    <property type="match status" value="1"/>
</dbReference>